<keyword evidence="6" id="KW-0539">Nucleus</keyword>
<feature type="domain" description="Origin recognition complex subunit 5 C-terminal" evidence="8">
    <location>
        <begin position="318"/>
        <end position="466"/>
    </location>
</feature>
<dbReference type="InterPro" id="IPR048866">
    <property type="entry name" value="ORC5_lid"/>
</dbReference>
<evidence type="ECO:0000256" key="3">
    <source>
        <dbReference type="ARBA" id="ARBA00022705"/>
    </source>
</evidence>
<dbReference type="Pfam" id="PF13191">
    <property type="entry name" value="AAA_16"/>
    <property type="match status" value="1"/>
</dbReference>
<accession>A0A1G4JWU1</accession>
<comment type="similarity">
    <text evidence="2">Belongs to the ORC5 family.</text>
</comment>
<dbReference type="OrthoDB" id="365981at2759"/>
<dbReference type="EMBL" id="LT598467">
    <property type="protein sequence ID" value="SCU95430.1"/>
    <property type="molecule type" value="Genomic_DNA"/>
</dbReference>
<protein>
    <submittedName>
        <fullName evidence="10">LAMI_0F02432g1_1</fullName>
    </submittedName>
</protein>
<keyword evidence="11" id="KW-1185">Reference proteome</keyword>
<dbReference type="Proteomes" id="UP000191024">
    <property type="component" value="Chromosome F"/>
</dbReference>
<evidence type="ECO:0000256" key="5">
    <source>
        <dbReference type="ARBA" id="ARBA00022840"/>
    </source>
</evidence>
<sequence>MSDGSSRLSFRDYQLTALNSFVNPSCHLAVDNLIIHGQRSSGKSYTLQDFFGGNPRLLHSWLNVAELVTWKPLLQHVAKSIADTLKKAFHKVDVVDQDALEAEDFFLLIKFLQINFKKYDFLEHDVNLFVVLDGFDQLQELDFELFPKFLKLHEALPSGSKIHLRFIYTIQSSAFVSRYRTYLIPTIVFPRYRYDEVMAILLKKKAKQYAESETLLKRVLRCGIDPEDTVFEQIVENYIRLTVQAFHSYTGNDPVALEHLLDCKWESYTNEITAKNVTEPVLLYKSNLSLYLSTGETLTENTEEQISENEETATSYELSLISKYLLMSAYLCSYLDPRYDSKIFSKKSHLRAGRSSYGRRNKMRMNPRYLQPSLFPLERLLSIFQAIFPLEGVEDDTKSFRTKEYMRSNVEVYENLAELNTLKLIMTAAPKNVDYLSYKIKWKINVPWEIIKEIASTIDFDIAGYFSDLHN</sequence>
<dbReference type="STRING" id="1230905.A0A1G4JWU1"/>
<dbReference type="SUPFAM" id="SSF52540">
    <property type="entry name" value="P-loop containing nucleoside triphosphate hydrolases"/>
    <property type="match status" value="1"/>
</dbReference>
<feature type="domain" description="Orc1-like AAA ATPase" evidence="7">
    <location>
        <begin position="9"/>
        <end position="155"/>
    </location>
</feature>
<gene>
    <name evidence="10" type="ORF">LAMI_0F02432G</name>
</gene>
<evidence type="ECO:0000256" key="1">
    <source>
        <dbReference type="ARBA" id="ARBA00004123"/>
    </source>
</evidence>
<comment type="subcellular location">
    <subcellularLocation>
        <location evidence="1">Nucleus</location>
    </subcellularLocation>
</comment>
<dbReference type="Gene3D" id="3.40.50.300">
    <property type="entry name" value="P-loop containing nucleotide triphosphate hydrolases"/>
    <property type="match status" value="1"/>
</dbReference>
<dbReference type="GO" id="GO:0003688">
    <property type="term" value="F:DNA replication origin binding"/>
    <property type="evidence" value="ECO:0007669"/>
    <property type="project" value="TreeGrafter"/>
</dbReference>
<dbReference type="Pfam" id="PF14630">
    <property type="entry name" value="ORC5_C"/>
    <property type="match status" value="1"/>
</dbReference>
<dbReference type="AlphaFoldDB" id="A0A1G4JWU1"/>
<evidence type="ECO:0000313" key="11">
    <source>
        <dbReference type="Proteomes" id="UP000191024"/>
    </source>
</evidence>
<reference evidence="11" key="1">
    <citation type="submission" date="2016-03" db="EMBL/GenBank/DDBJ databases">
        <authorList>
            <person name="Devillers H."/>
        </authorList>
    </citation>
    <scope>NUCLEOTIDE SEQUENCE [LARGE SCALE GENOMIC DNA]</scope>
</reference>
<evidence type="ECO:0000259" key="9">
    <source>
        <dbReference type="Pfam" id="PF21639"/>
    </source>
</evidence>
<name>A0A1G4JWU1_9SACH</name>
<dbReference type="Pfam" id="PF21639">
    <property type="entry name" value="ORC5_lid"/>
    <property type="match status" value="1"/>
</dbReference>
<proteinExistence type="inferred from homology"/>
<dbReference type="GO" id="GO:0006270">
    <property type="term" value="P:DNA replication initiation"/>
    <property type="evidence" value="ECO:0007669"/>
    <property type="project" value="TreeGrafter"/>
</dbReference>
<keyword evidence="3" id="KW-0235">DNA replication</keyword>
<evidence type="ECO:0000259" key="8">
    <source>
        <dbReference type="Pfam" id="PF14630"/>
    </source>
</evidence>
<dbReference type="InterPro" id="IPR041664">
    <property type="entry name" value="AAA_16"/>
</dbReference>
<dbReference type="GO" id="GO:0005664">
    <property type="term" value="C:nuclear origin of replication recognition complex"/>
    <property type="evidence" value="ECO:0007669"/>
    <property type="project" value="TreeGrafter"/>
</dbReference>
<evidence type="ECO:0000256" key="2">
    <source>
        <dbReference type="ARBA" id="ARBA00006269"/>
    </source>
</evidence>
<keyword evidence="4" id="KW-0547">Nucleotide-binding</keyword>
<dbReference type="PANTHER" id="PTHR12705">
    <property type="entry name" value="ORIGIN RECOGNITION COMPLEX SUBUNIT 5"/>
    <property type="match status" value="1"/>
</dbReference>
<dbReference type="InterPro" id="IPR020796">
    <property type="entry name" value="ORC5"/>
</dbReference>
<evidence type="ECO:0000259" key="7">
    <source>
        <dbReference type="Pfam" id="PF13191"/>
    </source>
</evidence>
<feature type="domain" description="ORC5 lid" evidence="9">
    <location>
        <begin position="236"/>
        <end position="290"/>
    </location>
</feature>
<keyword evidence="5" id="KW-0067">ATP-binding</keyword>
<evidence type="ECO:0000256" key="4">
    <source>
        <dbReference type="ARBA" id="ARBA00022741"/>
    </source>
</evidence>
<evidence type="ECO:0000256" key="6">
    <source>
        <dbReference type="ARBA" id="ARBA00023242"/>
    </source>
</evidence>
<dbReference type="InterPro" id="IPR027417">
    <property type="entry name" value="P-loop_NTPase"/>
</dbReference>
<organism evidence="10 11">
    <name type="scientific">Lachancea mirantina</name>
    <dbReference type="NCBI Taxonomy" id="1230905"/>
    <lineage>
        <taxon>Eukaryota</taxon>
        <taxon>Fungi</taxon>
        <taxon>Dikarya</taxon>
        <taxon>Ascomycota</taxon>
        <taxon>Saccharomycotina</taxon>
        <taxon>Saccharomycetes</taxon>
        <taxon>Saccharomycetales</taxon>
        <taxon>Saccharomycetaceae</taxon>
        <taxon>Lachancea</taxon>
    </lineage>
</organism>
<dbReference type="InterPro" id="IPR047088">
    <property type="entry name" value="ORC5_C"/>
</dbReference>
<dbReference type="PANTHER" id="PTHR12705:SF0">
    <property type="entry name" value="ORIGIN RECOGNITION COMPLEX SUBUNIT 5"/>
    <property type="match status" value="1"/>
</dbReference>
<evidence type="ECO:0000313" key="10">
    <source>
        <dbReference type="EMBL" id="SCU95430.1"/>
    </source>
</evidence>